<organism evidence="8 9">
    <name type="scientific">Heyndrickxia coagulans</name>
    <name type="common">Weizmannia coagulans</name>
    <dbReference type="NCBI Taxonomy" id="1398"/>
    <lineage>
        <taxon>Bacteria</taxon>
        <taxon>Bacillati</taxon>
        <taxon>Bacillota</taxon>
        <taxon>Bacilli</taxon>
        <taxon>Bacillales</taxon>
        <taxon>Bacillaceae</taxon>
        <taxon>Heyndrickxia</taxon>
    </lineage>
</organism>
<comment type="cofactor">
    <cofactor evidence="6">
        <name>Mg(2+)</name>
        <dbReference type="ChEBI" id="CHEBI:18420"/>
    </cofactor>
    <text evidence="6">Binds 1 Mg(2+) ion per trimer.</text>
</comment>
<evidence type="ECO:0000256" key="7">
    <source>
        <dbReference type="PROSITE-ProRule" id="PRU00418"/>
    </source>
</evidence>
<keyword evidence="6" id="KW-0479">Metal-binding</keyword>
<proteinExistence type="predicted"/>
<dbReference type="GO" id="GO:0046872">
    <property type="term" value="F:metal ion binding"/>
    <property type="evidence" value="ECO:0007669"/>
    <property type="project" value="UniProtKB-KW"/>
</dbReference>
<dbReference type="PANTHER" id="PTHR34382:SF7">
    <property type="entry name" value="PTS SYSTEM N,N'-DIACETYLCHITOBIOSE-SPECIFIC EIIA COMPONENT"/>
    <property type="match status" value="1"/>
</dbReference>
<dbReference type="PANTHER" id="PTHR34382">
    <property type="entry name" value="PTS SYSTEM N,N'-DIACETYLCHITOBIOSE-SPECIFIC EIIA COMPONENT"/>
    <property type="match status" value="1"/>
</dbReference>
<dbReference type="SUPFAM" id="SSF46973">
    <property type="entry name" value="Enzyme IIa from lactose specific PTS, IIa-lac"/>
    <property type="match status" value="1"/>
</dbReference>
<dbReference type="Proteomes" id="UP000075304">
    <property type="component" value="Unassembled WGS sequence"/>
</dbReference>
<dbReference type="InterPro" id="IPR003188">
    <property type="entry name" value="PTS_IIA_lac/cel"/>
</dbReference>
<evidence type="ECO:0000256" key="2">
    <source>
        <dbReference type="ARBA" id="ARBA00022597"/>
    </source>
</evidence>
<keyword evidence="4" id="KW-0598">Phosphotransferase system</keyword>
<keyword evidence="2" id="KW-0762">Sugar transport</keyword>
<protein>
    <recommendedName>
        <fullName evidence="10">PTS lactose/cellobiose transporter subunit IIA</fullName>
    </recommendedName>
</protein>
<evidence type="ECO:0008006" key="10">
    <source>
        <dbReference type="Google" id="ProtNLM"/>
    </source>
</evidence>
<dbReference type="Gene3D" id="1.20.58.80">
    <property type="entry name" value="Phosphotransferase system, lactose/cellobiose-type IIA subunit"/>
    <property type="match status" value="1"/>
</dbReference>
<dbReference type="PROSITE" id="PS51095">
    <property type="entry name" value="PTS_EIIA_TYPE_3"/>
    <property type="match status" value="1"/>
</dbReference>
<comment type="caution">
    <text evidence="8">The sequence shown here is derived from an EMBL/GenBank/DDBJ whole genome shotgun (WGS) entry which is preliminary data.</text>
</comment>
<evidence type="ECO:0000313" key="8">
    <source>
        <dbReference type="EMBL" id="KYC64496.1"/>
    </source>
</evidence>
<evidence type="ECO:0000313" key="9">
    <source>
        <dbReference type="Proteomes" id="UP000075304"/>
    </source>
</evidence>
<dbReference type="InterPro" id="IPR036542">
    <property type="entry name" value="PTS_IIA_lac/cel_sf"/>
</dbReference>
<feature type="active site" description="Tele-phosphohistidine intermediate" evidence="5">
    <location>
        <position position="77"/>
    </location>
</feature>
<evidence type="ECO:0000256" key="4">
    <source>
        <dbReference type="ARBA" id="ARBA00022683"/>
    </source>
</evidence>
<keyword evidence="6" id="KW-0460">Magnesium</keyword>
<evidence type="ECO:0000256" key="6">
    <source>
        <dbReference type="PIRSR" id="PIRSR000699-2"/>
    </source>
</evidence>
<accession>A0A150K4X4</accession>
<dbReference type="GO" id="GO:0009401">
    <property type="term" value="P:phosphoenolpyruvate-dependent sugar phosphotransferase system"/>
    <property type="evidence" value="ECO:0007669"/>
    <property type="project" value="UniProtKB-KW"/>
</dbReference>
<name>A0A150K4X4_HEYCO</name>
<sequence>MVDLQIENIMQIIANAGNAKSEGMEALQYAKKGEFTSAHEHLESANNSLTQAHNAQTKLLSEEASGTKFEVNLITIHSQDHLMNAITFIDLVTEIISILEEKKS</sequence>
<feature type="binding site" evidence="6">
    <location>
        <position position="80"/>
    </location>
    <ligand>
        <name>Mg(2+)</name>
        <dbReference type="ChEBI" id="CHEBI:18420"/>
        <note>ligand shared between all trimeric partners</note>
    </ligand>
</feature>
<evidence type="ECO:0000256" key="1">
    <source>
        <dbReference type="ARBA" id="ARBA00022448"/>
    </source>
</evidence>
<gene>
    <name evidence="8" type="ORF">B4099_1012</name>
</gene>
<dbReference type="EMBL" id="LQYI01000099">
    <property type="protein sequence ID" value="KYC64496.1"/>
    <property type="molecule type" value="Genomic_DNA"/>
</dbReference>
<keyword evidence="1" id="KW-0813">Transport</keyword>
<dbReference type="PIRSF" id="PIRSF000699">
    <property type="entry name" value="PTS_IILac_III"/>
    <property type="match status" value="1"/>
</dbReference>
<dbReference type="AlphaFoldDB" id="A0A150K4X4"/>
<dbReference type="Pfam" id="PF02255">
    <property type="entry name" value="PTS_IIA"/>
    <property type="match status" value="1"/>
</dbReference>
<dbReference type="RefSeq" id="WP_061575541.1">
    <property type="nucleotide sequence ID" value="NZ_LQYI01000099.1"/>
</dbReference>
<evidence type="ECO:0000256" key="5">
    <source>
        <dbReference type="PIRSR" id="PIRSR000699-1"/>
    </source>
</evidence>
<dbReference type="GO" id="GO:0016740">
    <property type="term" value="F:transferase activity"/>
    <property type="evidence" value="ECO:0007669"/>
    <property type="project" value="UniProtKB-KW"/>
</dbReference>
<reference evidence="8 9" key="1">
    <citation type="submission" date="2016-01" db="EMBL/GenBank/DDBJ databases">
        <title>Genome Sequences of Twelve Sporeforming Bacillus Species Isolated from Foods.</title>
        <authorList>
            <person name="Berendsen E.M."/>
            <person name="Wells-Bennik M.H."/>
            <person name="Krawcyk A.O."/>
            <person name="De Jong A."/>
            <person name="Holsappel S."/>
            <person name="Eijlander R.T."/>
            <person name="Kuipers O.P."/>
        </authorList>
    </citation>
    <scope>NUCLEOTIDE SEQUENCE [LARGE SCALE GENOMIC DNA]</scope>
    <source>
        <strain evidence="8 9">B4099</strain>
    </source>
</reference>
<keyword evidence="3" id="KW-0808">Transferase</keyword>
<dbReference type="CDD" id="cd00215">
    <property type="entry name" value="PTS_IIA_lac"/>
    <property type="match status" value="1"/>
</dbReference>
<feature type="modified residue" description="Phosphohistidine; by HPr" evidence="7">
    <location>
        <position position="77"/>
    </location>
</feature>
<dbReference type="PATRIC" id="fig|1398.25.peg.597"/>
<evidence type="ECO:0000256" key="3">
    <source>
        <dbReference type="ARBA" id="ARBA00022679"/>
    </source>
</evidence>